<dbReference type="SUPFAM" id="SSF53756">
    <property type="entry name" value="UDP-Glycosyltransferase/glycogen phosphorylase"/>
    <property type="match status" value="1"/>
</dbReference>
<dbReference type="Proteomes" id="UP001484239">
    <property type="component" value="Unassembled WGS sequence"/>
</dbReference>
<comment type="similarity">
    <text evidence="1">Belongs to the glycosyltransferase 20 family.</text>
</comment>
<dbReference type="Gene3D" id="3.40.50.2000">
    <property type="entry name" value="Glycogen Phosphorylase B"/>
    <property type="match status" value="2"/>
</dbReference>
<evidence type="ECO:0000256" key="1">
    <source>
        <dbReference type="ARBA" id="ARBA00008799"/>
    </source>
</evidence>
<sequence>MKRVVVSNRVPTPGDPPTGGLSVALLDALAGGSGLWFGWNGGAPEPRAEPATQHHDGIDFATLPLDEDDYDGYYRGFSNGVLWPLFHGRLEAMTHDWEARRTYDDVNRYFADHLAPRLCRTDVVWVQDYHLIPLGQELRARGFEGRLGFFLHTPFPPYEVLRALPEWAVLFDCFRAYDLVGFQTEHDMRHFADTAERRPGATLSSRADHLDWGGRSVEFGAFPVGIDIDETARIAAKNTDTDDARALLDFADGRPLIVGADRLDYTKGLVQRVKAFEKLLTDEEHHGPDPVCVQVAAPSRTGVDEYRQLAERLQQEAGRINARHNRPDFNPIRLIGRSLPRSTVLGFFSIADVGLVTPVRDGMNLVAKEYIAAQPVDDPGVLVLSTLAGAAEELADVAVLVNPYDLDGVADGLRTALAMPLPERRRRHALGLRTLRCTTAEDWWNRFLERLRAPRPSSRPWSSSHPAA</sequence>
<dbReference type="PANTHER" id="PTHR10788">
    <property type="entry name" value="TREHALOSE-6-PHOSPHATE SYNTHASE"/>
    <property type="match status" value="1"/>
</dbReference>
<accession>A0ABU9E6Y0</accession>
<organism evidence="2 3">
    <name type="scientific">Gaopeijia maritima</name>
    <dbReference type="NCBI Taxonomy" id="3119007"/>
    <lineage>
        <taxon>Bacteria</taxon>
        <taxon>Pseudomonadati</taxon>
        <taxon>Gemmatimonadota</taxon>
        <taxon>Longimicrobiia</taxon>
        <taxon>Gaopeijiales</taxon>
        <taxon>Gaopeijiaceae</taxon>
        <taxon>Gaopeijia</taxon>
    </lineage>
</organism>
<dbReference type="Pfam" id="PF00982">
    <property type="entry name" value="Glyco_transf_20"/>
    <property type="match status" value="1"/>
</dbReference>
<name>A0ABU9E6Y0_9BACT</name>
<dbReference type="InterPro" id="IPR001830">
    <property type="entry name" value="Glyco_trans_20"/>
</dbReference>
<keyword evidence="3" id="KW-1185">Reference proteome</keyword>
<reference evidence="2 3" key="1">
    <citation type="submission" date="2024-02" db="EMBL/GenBank/DDBJ databases">
        <title>A novel Gemmatimonadota bacterium.</title>
        <authorList>
            <person name="Du Z.-J."/>
            <person name="Ye Y.-Q."/>
        </authorList>
    </citation>
    <scope>NUCLEOTIDE SEQUENCE [LARGE SCALE GENOMIC DNA]</scope>
    <source>
        <strain evidence="2 3">DH-20</strain>
    </source>
</reference>
<comment type="caution">
    <text evidence="2">The sequence shown here is derived from an EMBL/GenBank/DDBJ whole genome shotgun (WGS) entry which is preliminary data.</text>
</comment>
<dbReference type="CDD" id="cd03788">
    <property type="entry name" value="GT20_TPS"/>
    <property type="match status" value="1"/>
</dbReference>
<dbReference type="EMBL" id="JBBHLI010000002">
    <property type="protein sequence ID" value="MEK9500503.1"/>
    <property type="molecule type" value="Genomic_DNA"/>
</dbReference>
<proteinExistence type="inferred from homology"/>
<gene>
    <name evidence="2" type="ORF">WI372_05905</name>
</gene>
<dbReference type="RefSeq" id="WP_405274774.1">
    <property type="nucleotide sequence ID" value="NZ_CP144380.1"/>
</dbReference>
<dbReference type="PANTHER" id="PTHR10788:SF106">
    <property type="entry name" value="BCDNA.GH08860"/>
    <property type="match status" value="1"/>
</dbReference>
<evidence type="ECO:0000313" key="2">
    <source>
        <dbReference type="EMBL" id="MEK9500503.1"/>
    </source>
</evidence>
<evidence type="ECO:0000313" key="3">
    <source>
        <dbReference type="Proteomes" id="UP001484239"/>
    </source>
</evidence>
<protein>
    <submittedName>
        <fullName evidence="2">Trehalose-6-phosphate synthase</fullName>
    </submittedName>
</protein>